<comment type="caution">
    <text evidence="1">The sequence shown here is derived from an EMBL/GenBank/DDBJ whole genome shotgun (WGS) entry which is preliminary data.</text>
</comment>
<dbReference type="AlphaFoldDB" id="A0A7D9DBZ9"/>
<proteinExistence type="predicted"/>
<evidence type="ECO:0000313" key="2">
    <source>
        <dbReference type="Proteomes" id="UP001152795"/>
    </source>
</evidence>
<dbReference type="Proteomes" id="UP001152795">
    <property type="component" value="Unassembled WGS sequence"/>
</dbReference>
<evidence type="ECO:0000313" key="1">
    <source>
        <dbReference type="EMBL" id="CAB3981391.1"/>
    </source>
</evidence>
<keyword evidence="2" id="KW-1185">Reference proteome</keyword>
<accession>A0A7D9DBZ9</accession>
<dbReference type="EMBL" id="CACRXK020000384">
    <property type="protein sequence ID" value="CAB3981391.1"/>
    <property type="molecule type" value="Genomic_DNA"/>
</dbReference>
<organism evidence="1 2">
    <name type="scientific">Paramuricea clavata</name>
    <name type="common">Red gorgonian</name>
    <name type="synonym">Violescent sea-whip</name>
    <dbReference type="NCBI Taxonomy" id="317549"/>
    <lineage>
        <taxon>Eukaryota</taxon>
        <taxon>Metazoa</taxon>
        <taxon>Cnidaria</taxon>
        <taxon>Anthozoa</taxon>
        <taxon>Octocorallia</taxon>
        <taxon>Malacalcyonacea</taxon>
        <taxon>Plexauridae</taxon>
        <taxon>Paramuricea</taxon>
    </lineage>
</organism>
<gene>
    <name evidence="1" type="ORF">PACLA_8A008942</name>
</gene>
<reference evidence="1" key="1">
    <citation type="submission" date="2020-04" db="EMBL/GenBank/DDBJ databases">
        <authorList>
            <person name="Alioto T."/>
            <person name="Alioto T."/>
            <person name="Gomez Garrido J."/>
        </authorList>
    </citation>
    <scope>NUCLEOTIDE SEQUENCE</scope>
    <source>
        <strain evidence="1">A484AB</strain>
    </source>
</reference>
<protein>
    <submittedName>
        <fullName evidence="1">Uncharacterized protein</fullName>
    </submittedName>
</protein>
<name>A0A7D9DBZ9_PARCT</name>
<sequence>MDGDENFTVYLSAIHRGENKIHIPTITFADATCHPKPAGMFDPILAWLNGQLVKIIPVYGDEKPREYYGFCDICGPQPYGIEKCDDKLHRVKSIQNDIATLRKKTEILQKDCEEGITREGIDKQIQTLKDILKITVDAKKL</sequence>